<sequence>MKKLKMKSLINRKGVDINVWSADLLDGSTGPVDGVPVQKTTDEIEPEKRHEPILPYSTFAHTLMNVSGGSQSDVDLLWLSTGKYPKNTIVESTTQEGKYRVVNYSNYQDYSDVVIYELKGDDLNQSI</sequence>
<evidence type="ECO:0000313" key="1">
    <source>
        <dbReference type="EMBL" id="ORN26218.1"/>
    </source>
</evidence>
<dbReference type="Proteomes" id="UP000193009">
    <property type="component" value="Unassembled WGS sequence"/>
</dbReference>
<evidence type="ECO:0000313" key="2">
    <source>
        <dbReference type="Proteomes" id="UP000193009"/>
    </source>
</evidence>
<protein>
    <submittedName>
        <fullName evidence="1">Uncharacterized protein</fullName>
    </submittedName>
</protein>
<reference evidence="1 2" key="1">
    <citation type="journal article" date="2017" name="Front. Microbiol.">
        <title>The Histidine Decarboxylase Gene Cluster of Lactobacillus parabuchneri Was Gained by Horizontal Gene Transfer and Is Mobile within the Species.</title>
        <authorList>
            <person name="Wuthrich D."/>
            <person name="Berthoud H."/>
            <person name="Wechsler D."/>
            <person name="Eugster E."/>
            <person name="Irmler S."/>
            <person name="Bruggmann R."/>
        </authorList>
    </citation>
    <scope>NUCLEOTIDE SEQUENCE [LARGE SCALE GENOMIC DNA]</scope>
    <source>
        <strain evidence="1 2">FAM23169</strain>
    </source>
</reference>
<name>A0A1X1FCM1_9LACO</name>
<dbReference type="RefSeq" id="WP_065463634.1">
    <property type="nucleotide sequence ID" value="NZ_CP018796.1"/>
</dbReference>
<dbReference type="STRING" id="152331.FAM21731_02195"/>
<comment type="caution">
    <text evidence="1">The sequence shown here is derived from an EMBL/GenBank/DDBJ whole genome shotgun (WGS) entry which is preliminary data.</text>
</comment>
<gene>
    <name evidence="1" type="ORF">FAM23169_02118</name>
</gene>
<proteinExistence type="predicted"/>
<accession>A0A1X1FCM1</accession>
<organism evidence="1 2">
    <name type="scientific">Lentilactobacillus parabuchneri</name>
    <dbReference type="NCBI Taxonomy" id="152331"/>
    <lineage>
        <taxon>Bacteria</taxon>
        <taxon>Bacillati</taxon>
        <taxon>Bacillota</taxon>
        <taxon>Bacilli</taxon>
        <taxon>Lactobacillales</taxon>
        <taxon>Lactobacillaceae</taxon>
        <taxon>Lentilactobacillus</taxon>
    </lineage>
</organism>
<keyword evidence="2" id="KW-1185">Reference proteome</keyword>
<dbReference type="EMBL" id="MSBD01000048">
    <property type="protein sequence ID" value="ORN26218.1"/>
    <property type="molecule type" value="Genomic_DNA"/>
</dbReference>
<dbReference type="AlphaFoldDB" id="A0A1X1FCM1"/>
<dbReference type="OrthoDB" id="2326580at2"/>
<dbReference type="KEGG" id="lpar:FAM21731_02195"/>